<feature type="region of interest" description="Disordered" evidence="1">
    <location>
        <begin position="85"/>
        <end position="110"/>
    </location>
</feature>
<evidence type="ECO:0000256" key="2">
    <source>
        <dbReference type="SAM" id="SignalP"/>
    </source>
</evidence>
<dbReference type="AlphaFoldDB" id="A0A5E4EET9"/>
<proteinExistence type="predicted"/>
<evidence type="ECO:0000313" key="4">
    <source>
        <dbReference type="Proteomes" id="UP000327085"/>
    </source>
</evidence>
<dbReference type="PROSITE" id="PS51257">
    <property type="entry name" value="PROKAR_LIPOPROTEIN"/>
    <property type="match status" value="1"/>
</dbReference>
<keyword evidence="2" id="KW-0732">Signal</keyword>
<name>A0A5E4EET9_PRUDU</name>
<evidence type="ECO:0000313" key="3">
    <source>
        <dbReference type="EMBL" id="VVA13976.1"/>
    </source>
</evidence>
<accession>A0A5E4EET9</accession>
<organism evidence="3 4">
    <name type="scientific">Prunus dulcis</name>
    <name type="common">Almond</name>
    <name type="synonym">Amygdalus dulcis</name>
    <dbReference type="NCBI Taxonomy" id="3755"/>
    <lineage>
        <taxon>Eukaryota</taxon>
        <taxon>Viridiplantae</taxon>
        <taxon>Streptophyta</taxon>
        <taxon>Embryophyta</taxon>
        <taxon>Tracheophyta</taxon>
        <taxon>Spermatophyta</taxon>
        <taxon>Magnoliopsida</taxon>
        <taxon>eudicotyledons</taxon>
        <taxon>Gunneridae</taxon>
        <taxon>Pentapetalae</taxon>
        <taxon>rosids</taxon>
        <taxon>fabids</taxon>
        <taxon>Rosales</taxon>
        <taxon>Rosaceae</taxon>
        <taxon>Amygdaloideae</taxon>
        <taxon>Amygdaleae</taxon>
        <taxon>Prunus</taxon>
    </lineage>
</organism>
<reference evidence="4" key="1">
    <citation type="journal article" date="2020" name="Plant J.">
        <title>Transposons played a major role in the diversification between the closely related almond and peach genomes: results from the almond genome sequence.</title>
        <authorList>
            <person name="Alioto T."/>
            <person name="Alexiou K.G."/>
            <person name="Bardil A."/>
            <person name="Barteri F."/>
            <person name="Castanera R."/>
            <person name="Cruz F."/>
            <person name="Dhingra A."/>
            <person name="Duval H."/>
            <person name="Fernandez I Marti A."/>
            <person name="Frias L."/>
            <person name="Galan B."/>
            <person name="Garcia J.L."/>
            <person name="Howad W."/>
            <person name="Gomez-Garrido J."/>
            <person name="Gut M."/>
            <person name="Julca I."/>
            <person name="Morata J."/>
            <person name="Puigdomenech P."/>
            <person name="Ribeca P."/>
            <person name="Rubio Cabetas M.J."/>
            <person name="Vlasova A."/>
            <person name="Wirthensohn M."/>
            <person name="Garcia-Mas J."/>
            <person name="Gabaldon T."/>
            <person name="Casacuberta J.M."/>
            <person name="Arus P."/>
        </authorList>
    </citation>
    <scope>NUCLEOTIDE SEQUENCE [LARGE SCALE GENOMIC DNA]</scope>
    <source>
        <strain evidence="4">cv. Texas</strain>
    </source>
</reference>
<feature type="chain" id="PRO_5022803642" evidence="2">
    <location>
        <begin position="22"/>
        <end position="110"/>
    </location>
</feature>
<protein>
    <submittedName>
        <fullName evidence="3">PREDICTED: pre translocase subunit SCY2 chloroplastic</fullName>
    </submittedName>
</protein>
<evidence type="ECO:0000256" key="1">
    <source>
        <dbReference type="SAM" id="MobiDB-lite"/>
    </source>
</evidence>
<dbReference type="Proteomes" id="UP000327085">
    <property type="component" value="Chromosome 8"/>
</dbReference>
<feature type="signal peptide" evidence="2">
    <location>
        <begin position="1"/>
        <end position="21"/>
    </location>
</feature>
<dbReference type="EMBL" id="CABIKO010000009">
    <property type="protein sequence ID" value="VVA13976.1"/>
    <property type="molecule type" value="Genomic_DNA"/>
</dbReference>
<dbReference type="InParanoid" id="A0A5E4EET9"/>
<sequence length="110" mass="12374">MKFLRLLIGLHVQLLAGAISGCDIQICCLPLARTSHVSLKTNPIQSCTRNFVLPNRPFPSKANKRVSAKFSNQFLNDYTNVEATPPESLNLEVPPLSPEDRHRNLQTKRH</sequence>
<dbReference type="Gramene" id="VVA13976">
    <property type="protein sequence ID" value="VVA13976"/>
    <property type="gene ID" value="Prudul26B014962"/>
</dbReference>
<gene>
    <name evidence="3" type="ORF">ALMOND_2B014962</name>
</gene>